<feature type="compositionally biased region" description="Polar residues" evidence="3">
    <location>
        <begin position="1"/>
        <end position="13"/>
    </location>
</feature>
<dbReference type="InterPro" id="IPR013979">
    <property type="entry name" value="TIF_beta_prop-like"/>
</dbReference>
<dbReference type="CDD" id="cd00200">
    <property type="entry name" value="WD40"/>
    <property type="match status" value="1"/>
</dbReference>
<dbReference type="Pfam" id="PF00400">
    <property type="entry name" value="WD40"/>
    <property type="match status" value="2"/>
</dbReference>
<reference evidence="7 8" key="1">
    <citation type="journal article" date="2018" name="PLoS Pathog.">
        <title>Evolution of structural diversity of trichothecenes, a family of toxins produced by plant pathogenic and entomopathogenic fungi.</title>
        <authorList>
            <person name="Proctor R.H."/>
            <person name="McCormick S.P."/>
            <person name="Kim H.S."/>
            <person name="Cardoza R.E."/>
            <person name="Stanley A.M."/>
            <person name="Lindo L."/>
            <person name="Kelly A."/>
            <person name="Brown D.W."/>
            <person name="Lee T."/>
            <person name="Vaughan M.M."/>
            <person name="Alexander N.J."/>
            <person name="Busman M."/>
            <person name="Gutierrez S."/>
        </authorList>
    </citation>
    <scope>NUCLEOTIDE SEQUENCE [LARGE SCALE GENOMIC DNA]</scope>
    <source>
        <strain evidence="7 8">NRRL 13405</strain>
    </source>
</reference>
<dbReference type="GO" id="GO:0003824">
    <property type="term" value="F:catalytic activity"/>
    <property type="evidence" value="ECO:0007669"/>
    <property type="project" value="InterPro"/>
</dbReference>
<dbReference type="AlphaFoldDB" id="A0A395M6Y9"/>
<feature type="repeat" description="WD" evidence="2">
    <location>
        <begin position="1206"/>
        <end position="1237"/>
    </location>
</feature>
<accession>A0A395M6Y9</accession>
<dbReference type="Proteomes" id="UP000265631">
    <property type="component" value="Unassembled WGS sequence"/>
</dbReference>
<dbReference type="PANTHER" id="PTHR46082:SF11">
    <property type="entry name" value="AAA+ ATPASE DOMAIN-CONTAINING PROTEIN-RELATED"/>
    <property type="match status" value="1"/>
</dbReference>
<evidence type="ECO:0000256" key="3">
    <source>
        <dbReference type="SAM" id="MobiDB-lite"/>
    </source>
</evidence>
<feature type="domain" description="Nephrocystin 3-like N-terminal" evidence="6">
    <location>
        <begin position="442"/>
        <end position="607"/>
    </location>
</feature>
<dbReference type="SUPFAM" id="SSF50978">
    <property type="entry name" value="WD40 repeat-like"/>
    <property type="match status" value="1"/>
</dbReference>
<dbReference type="InterPro" id="IPR056884">
    <property type="entry name" value="NPHP3-like_N"/>
</dbReference>
<keyword evidence="2" id="KW-0853">WD repeat</keyword>
<dbReference type="GO" id="GO:0009116">
    <property type="term" value="P:nucleoside metabolic process"/>
    <property type="evidence" value="ECO:0007669"/>
    <property type="project" value="InterPro"/>
</dbReference>
<evidence type="ECO:0000313" key="7">
    <source>
        <dbReference type="EMBL" id="RFN43647.1"/>
    </source>
</evidence>
<dbReference type="Pfam" id="PF24883">
    <property type="entry name" value="NPHP3_N"/>
    <property type="match status" value="1"/>
</dbReference>
<dbReference type="Gene3D" id="3.40.50.1580">
    <property type="entry name" value="Nucleoside phosphorylase domain"/>
    <property type="match status" value="1"/>
</dbReference>
<evidence type="ECO:0000256" key="2">
    <source>
        <dbReference type="PROSITE-ProRule" id="PRU00221"/>
    </source>
</evidence>
<dbReference type="STRING" id="2594813.A0A395M6Y9"/>
<dbReference type="InterPro" id="IPR015943">
    <property type="entry name" value="WD40/YVTN_repeat-like_dom_sf"/>
</dbReference>
<dbReference type="Gene3D" id="3.40.50.300">
    <property type="entry name" value="P-loop containing nucleotide triphosphate hydrolases"/>
    <property type="match status" value="1"/>
</dbReference>
<comment type="caution">
    <text evidence="7">The sequence shown here is derived from an EMBL/GenBank/DDBJ whole genome shotgun (WGS) entry which is preliminary data.</text>
</comment>
<feature type="domain" description="Nucleoside phosphorylase" evidence="4">
    <location>
        <begin position="69"/>
        <end position="347"/>
    </location>
</feature>
<dbReference type="Gene3D" id="2.130.10.10">
    <property type="entry name" value="YVTN repeat-like/Quinoprotein amine dehydrogenase"/>
    <property type="match status" value="2"/>
</dbReference>
<keyword evidence="8" id="KW-1185">Reference proteome</keyword>
<dbReference type="InterPro" id="IPR001680">
    <property type="entry name" value="WD40_rpt"/>
</dbReference>
<dbReference type="SMART" id="SM00320">
    <property type="entry name" value="WD40"/>
    <property type="match status" value="7"/>
</dbReference>
<feature type="region of interest" description="Disordered" evidence="3">
    <location>
        <begin position="1"/>
        <end position="56"/>
    </location>
</feature>
<evidence type="ECO:0000256" key="1">
    <source>
        <dbReference type="ARBA" id="ARBA00022737"/>
    </source>
</evidence>
<dbReference type="SUPFAM" id="SSF53167">
    <property type="entry name" value="Purine and uridine phosphorylases"/>
    <property type="match status" value="1"/>
</dbReference>
<dbReference type="SUPFAM" id="SSF52540">
    <property type="entry name" value="P-loop containing nucleoside triphosphate hydrolases"/>
    <property type="match status" value="1"/>
</dbReference>
<evidence type="ECO:0000259" key="6">
    <source>
        <dbReference type="Pfam" id="PF24883"/>
    </source>
</evidence>
<keyword evidence="1" id="KW-0677">Repeat</keyword>
<feature type="domain" description="Translation initiation factor beta propellor-like" evidence="5">
    <location>
        <begin position="954"/>
        <end position="1062"/>
    </location>
</feature>
<feature type="compositionally biased region" description="Basic and acidic residues" evidence="3">
    <location>
        <begin position="22"/>
        <end position="51"/>
    </location>
</feature>
<dbReference type="PROSITE" id="PS50082">
    <property type="entry name" value="WD_REPEATS_2"/>
    <property type="match status" value="1"/>
</dbReference>
<evidence type="ECO:0000259" key="5">
    <source>
        <dbReference type="Pfam" id="PF08662"/>
    </source>
</evidence>
<dbReference type="EMBL" id="PXXK01000524">
    <property type="protein sequence ID" value="RFN43647.1"/>
    <property type="molecule type" value="Genomic_DNA"/>
</dbReference>
<dbReference type="InterPro" id="IPR035994">
    <property type="entry name" value="Nucleoside_phosphorylase_sf"/>
</dbReference>
<dbReference type="PANTHER" id="PTHR46082">
    <property type="entry name" value="ATP/GTP-BINDING PROTEIN-RELATED"/>
    <property type="match status" value="1"/>
</dbReference>
<evidence type="ECO:0000259" key="4">
    <source>
        <dbReference type="Pfam" id="PF01048"/>
    </source>
</evidence>
<sequence>MQATTASDFSPSQLAVLARTEMSSENKRSHQLDSRSDEETSRASKRDRRTDPLPTTSRSFLDKYTVGWMSALPLEMAAAKGMLDQVHPNLTEQDPEDHNTYLLGEVFGHNVVVACLPAGVYGPTTAATVAKDMRRTFRSIRFGLMVGIGGGIPSNKHDIRLGDVVVGQPTATTGGVIQYDRGKSLQEQGFERSGMLNAPPQVLLAALSRLQAEYLTEDSRIPEFLADLPKKMKKRFGHPGASNDHLFLAKYPHIKDNPTCEQCDHAQTVDREDREDTEPVIHYGTIASGNQVIKDATIRDQLGKELGILCFEMEAAGLQDYPSLTVRGICDYADSHKNDTWQYYAAATAAAFTKELLSFIPPPRVLQEDPIPQLVSIVNETLDVSKQYLDVSSKTLGEQRRTNQILEDRAVDLHVVHEACYNSADVGDSPRCEANTRVRIQRKIKQWADKDDGEPFLWLVGPAGTGKSTLIRSVADSFHQDKRLAAGYFFKRGEQGRNDTGRLFSTLAMQLADAIPCFKNSLRVSVGDTDRDSMDKKDLRFQFERLLKNPIETLPILNTKGPPRVIVLDALDECERPENLPRVLAFLSEICNNSAGPLHLRIVLTGRSDPRVLRALRSLKEEESVRELQLHKAYIEDTKADIRTYLETKFTEIRTDAKIQQDPWPSLKDLNHLVHLATSPEPLFIYGATILRFVYDVNLPRDPKVQLAIWLKQCEDDRCQLHQMYDPILKQLFESIRETDVEQKLHLLLGALVLVTTPLSLTSLSSLLSIDIDTISFWLSYLHGVLDVPSGSQKPIRLLHKSFSDFLLSEAKPDHDYHFQLDPREHFLHWLEVSALLRQTSDALEALQDLSDLVKSSFKSSSELVDFLKDATRTISSFASIIERAPMQTYASLILFSPVASRVRQQFWDQRLPPHSHIEGVKSNWDARVQAFDVGQRVQGLAFSPDGKLLASADTNVRVFNALTGNHLMTFGADCDPQDVVFSYNSQLLAATYPGRDGTVKVWDRTTWKEVQTIKTSAIVIAIAFSPDDEVLVLISSHDNTQSDKASVKFWSVRSRVLQKEMNFHRRLDPYFLERIAISPSLEQFAICSTNGTVVLWSLVTETAQHTFSVDGSEVFALAFSPDGGLLAVSQLLASKAPSVYIWDLATGSCRNLGLANTTALAFSFDGQVLATTSWYNGLTVWDSAYLDPENDQSLSDTDTAHNSILLFSPNGKLFASHAEHGTIEIWDSQTGKAVLGYGTWWMAQGNRYLSGIGE</sequence>
<dbReference type="InterPro" id="IPR036322">
    <property type="entry name" value="WD40_repeat_dom_sf"/>
</dbReference>
<gene>
    <name evidence="7" type="ORF">FIE12Z_12113</name>
</gene>
<dbReference type="InterPro" id="IPR027417">
    <property type="entry name" value="P-loop_NTPase"/>
</dbReference>
<protein>
    <submittedName>
        <fullName evidence="7">G-protein beta wd-40 repeats containing</fullName>
    </submittedName>
</protein>
<evidence type="ECO:0000313" key="8">
    <source>
        <dbReference type="Proteomes" id="UP000265631"/>
    </source>
</evidence>
<dbReference type="InterPro" id="IPR000845">
    <property type="entry name" value="Nucleoside_phosphorylase_d"/>
</dbReference>
<dbReference type="Pfam" id="PF08662">
    <property type="entry name" value="eIF2A"/>
    <property type="match status" value="1"/>
</dbReference>
<dbReference type="Pfam" id="PF01048">
    <property type="entry name" value="PNP_UDP_1"/>
    <property type="match status" value="1"/>
</dbReference>
<organism evidence="7 8">
    <name type="scientific">Fusarium flagelliforme</name>
    <dbReference type="NCBI Taxonomy" id="2675880"/>
    <lineage>
        <taxon>Eukaryota</taxon>
        <taxon>Fungi</taxon>
        <taxon>Dikarya</taxon>
        <taxon>Ascomycota</taxon>
        <taxon>Pezizomycotina</taxon>
        <taxon>Sordariomycetes</taxon>
        <taxon>Hypocreomycetidae</taxon>
        <taxon>Hypocreales</taxon>
        <taxon>Nectriaceae</taxon>
        <taxon>Fusarium</taxon>
        <taxon>Fusarium incarnatum-equiseti species complex</taxon>
    </lineage>
</organism>
<dbReference type="InterPro" id="IPR053137">
    <property type="entry name" value="NLR-like"/>
</dbReference>
<proteinExistence type="predicted"/>
<name>A0A395M6Y9_9HYPO</name>